<dbReference type="EMBL" id="LC114266">
    <property type="protein sequence ID" value="BAV31342.1"/>
    <property type="molecule type" value="Genomic_DNA"/>
</dbReference>
<evidence type="ECO:0000313" key="1">
    <source>
        <dbReference type="EMBL" id="BAV31342.1"/>
    </source>
</evidence>
<gene>
    <name evidence="1" type="primary">COI</name>
</gene>
<organism evidence="1">
    <name type="scientific">Coelotes sanoi</name>
    <dbReference type="NCBI Taxonomy" id="1780467"/>
    <lineage>
        <taxon>Eukaryota</taxon>
        <taxon>Metazoa</taxon>
        <taxon>Ecdysozoa</taxon>
        <taxon>Arthropoda</taxon>
        <taxon>Chelicerata</taxon>
        <taxon>Arachnida</taxon>
        <taxon>Araneae</taxon>
        <taxon>Araneomorphae</taxon>
        <taxon>Entelegynae</taxon>
        <taxon>Agelenidae</taxon>
        <taxon>Coelotes</taxon>
    </lineage>
</organism>
<proteinExistence type="predicted"/>
<feature type="non-terminal residue" evidence="1">
    <location>
        <position position="1"/>
    </location>
</feature>
<protein>
    <submittedName>
        <fullName evidence="1">Cytochrome c oxidase subunit I</fullName>
    </submittedName>
</protein>
<dbReference type="AlphaFoldDB" id="A0A1B4X955"/>
<keyword evidence="1" id="KW-0496">Mitochondrion</keyword>
<reference evidence="1" key="1">
    <citation type="submission" date="2016-01" db="EMBL/GenBank/DDBJ databases">
        <title>A new synonymy of the species group of Coelotes unicatus Yaginuma, 1977 with a first description of the male of Coelotes saoni Nishikawa, 2009 (Araneae; Agelenidae) from Shikoku District, Japan.</title>
        <authorList>
            <person name="Okumura K."/>
            <person name="Noine M."/>
            <person name="Ohba S."/>
        </authorList>
    </citation>
    <scope>NUCLEOTIDE SEQUENCE</scope>
    <source>
        <strain evidence="1">C-unicatus-Kirishima</strain>
    </source>
</reference>
<accession>A0A1B4X955</accession>
<geneLocation type="mitochondrion" evidence="1"/>
<sequence length="150" mass="16079">GSPPPAGSKNEVLKLRSVNNIVMAPAKTGNDNNNKTTVINTDHTNKGTFSKVIPYDRMLKIVEMKLMAPKMEEAPAKCKEKMAKSTALPACPSHAASGGYTVQPAPTPISTMEEIVNKNKEGGNNQKLKLFMRGNAMSGAPNIKGINQFP</sequence>
<feature type="non-terminal residue" evidence="1">
    <location>
        <position position="150"/>
    </location>
</feature>
<name>A0A1B4X955_9ARAC</name>